<proteinExistence type="predicted"/>
<evidence type="ECO:0000313" key="1">
    <source>
        <dbReference type="EMBL" id="MBX15755.1"/>
    </source>
</evidence>
<reference evidence="1" key="1">
    <citation type="submission" date="2018-02" db="EMBL/GenBank/DDBJ databases">
        <title>Rhizophora mucronata_Transcriptome.</title>
        <authorList>
            <person name="Meera S.P."/>
            <person name="Sreeshan A."/>
            <person name="Augustine A."/>
        </authorList>
    </citation>
    <scope>NUCLEOTIDE SEQUENCE</scope>
    <source>
        <tissue evidence="1">Leaf</tissue>
    </source>
</reference>
<name>A0A2P2LCR1_RHIMU</name>
<accession>A0A2P2LCR1</accession>
<dbReference type="GO" id="GO:0016740">
    <property type="term" value="F:transferase activity"/>
    <property type="evidence" value="ECO:0007669"/>
    <property type="project" value="UniProtKB-KW"/>
</dbReference>
<organism evidence="1">
    <name type="scientific">Rhizophora mucronata</name>
    <name type="common">Asiatic mangrove</name>
    <dbReference type="NCBI Taxonomy" id="61149"/>
    <lineage>
        <taxon>Eukaryota</taxon>
        <taxon>Viridiplantae</taxon>
        <taxon>Streptophyta</taxon>
        <taxon>Embryophyta</taxon>
        <taxon>Tracheophyta</taxon>
        <taxon>Spermatophyta</taxon>
        <taxon>Magnoliopsida</taxon>
        <taxon>eudicotyledons</taxon>
        <taxon>Gunneridae</taxon>
        <taxon>Pentapetalae</taxon>
        <taxon>rosids</taxon>
        <taxon>fabids</taxon>
        <taxon>Malpighiales</taxon>
        <taxon>Rhizophoraceae</taxon>
        <taxon>Rhizophora</taxon>
    </lineage>
</organism>
<protein>
    <submittedName>
        <fullName evidence="1">Sterol 3-beta-glucosyltransferase UGT80A2 isoform X1</fullName>
    </submittedName>
</protein>
<keyword evidence="1" id="KW-0808">Transferase</keyword>
<dbReference type="EMBL" id="GGEC01035271">
    <property type="protein sequence ID" value="MBX15755.1"/>
    <property type="molecule type" value="Transcribed_RNA"/>
</dbReference>
<sequence length="91" mass="9781">MTSENSNHSQFGETICSLRILTASLTPSSRRILSAISKARDLIFGHNASLMAPNSIFAPILIVMSSNLSGTRWFLFTGCGATPSQCIFSAQ</sequence>
<dbReference type="AlphaFoldDB" id="A0A2P2LCR1"/>